<dbReference type="AlphaFoldDB" id="J9CIR1"/>
<comment type="caution">
    <text evidence="3">The sequence shown here is derived from an EMBL/GenBank/DDBJ whole genome shotgun (WGS) entry which is preliminary data.</text>
</comment>
<name>J9CIR1_9ZZZZ</name>
<sequence length="53" mass="6197">MEQKKLERINDLARKSRTAEGLTEAEKAEQTALRREYIDSFKQSLRAQLDNTD</sequence>
<dbReference type="Gene3D" id="1.10.287.540">
    <property type="entry name" value="Helix hairpin bin"/>
    <property type="match status" value="1"/>
</dbReference>
<accession>J9CIR1</accession>
<proteinExistence type="predicted"/>
<reference evidence="3" key="1">
    <citation type="journal article" date="2012" name="PLoS ONE">
        <title>Gene sets for utilization of primary and secondary nutrition supplies in the distal gut of endangered iberian lynx.</title>
        <authorList>
            <person name="Alcaide M."/>
            <person name="Messina E."/>
            <person name="Richter M."/>
            <person name="Bargiela R."/>
            <person name="Peplies J."/>
            <person name="Huws S.A."/>
            <person name="Newbold C.J."/>
            <person name="Golyshin P.N."/>
            <person name="Simon M.A."/>
            <person name="Lopez G."/>
            <person name="Yakimov M.M."/>
            <person name="Ferrer M."/>
        </authorList>
    </citation>
    <scope>NUCLEOTIDE SEQUENCE</scope>
</reference>
<dbReference type="SUPFAM" id="SSF158221">
    <property type="entry name" value="YnzC-like"/>
    <property type="match status" value="1"/>
</dbReference>
<feature type="non-terminal residue" evidence="3">
    <location>
        <position position="53"/>
    </location>
</feature>
<gene>
    <name evidence="3" type="ORF">EVA_11929</name>
</gene>
<dbReference type="EMBL" id="AMCI01003583">
    <property type="protein sequence ID" value="EJW99965.1"/>
    <property type="molecule type" value="Genomic_DNA"/>
</dbReference>
<evidence type="ECO:0000256" key="2">
    <source>
        <dbReference type="SAM" id="MobiDB-lite"/>
    </source>
</evidence>
<evidence type="ECO:0000256" key="1">
    <source>
        <dbReference type="ARBA" id="ARBA00022490"/>
    </source>
</evidence>
<dbReference type="PANTHER" id="PTHR37300:SF1">
    <property type="entry name" value="UPF0291 PROTEIN YNZC"/>
    <property type="match status" value="1"/>
</dbReference>
<dbReference type="PANTHER" id="PTHR37300">
    <property type="entry name" value="UPF0291 PROTEIN CBO2609/CLC_2481"/>
    <property type="match status" value="1"/>
</dbReference>
<evidence type="ECO:0000313" key="3">
    <source>
        <dbReference type="EMBL" id="EJW99965.1"/>
    </source>
</evidence>
<protein>
    <submittedName>
        <fullName evidence="3">Protein containing DUF896, bacterial</fullName>
    </submittedName>
</protein>
<feature type="region of interest" description="Disordered" evidence="2">
    <location>
        <begin position="1"/>
        <end position="29"/>
    </location>
</feature>
<dbReference type="InterPro" id="IPR009242">
    <property type="entry name" value="DUF896"/>
</dbReference>
<dbReference type="Pfam" id="PF05979">
    <property type="entry name" value="DUF896"/>
    <property type="match status" value="1"/>
</dbReference>
<organism evidence="3">
    <name type="scientific">gut metagenome</name>
    <dbReference type="NCBI Taxonomy" id="749906"/>
    <lineage>
        <taxon>unclassified sequences</taxon>
        <taxon>metagenomes</taxon>
        <taxon>organismal metagenomes</taxon>
    </lineage>
</organism>
<keyword evidence="1" id="KW-0963">Cytoplasm</keyword>